<dbReference type="SUPFAM" id="SSF47598">
    <property type="entry name" value="Ribbon-helix-helix"/>
    <property type="match status" value="1"/>
</dbReference>
<dbReference type="InterPro" id="IPR010985">
    <property type="entry name" value="Ribbon_hlx_hlx"/>
</dbReference>
<sequence>MAKNTSITLGDHFESFIASQIDSGRYGSASEVIRSALRLLENQEAKLQSLRQLLTEGEQSGDADYDLNSLISELDSEHAR</sequence>
<dbReference type="STRING" id="152573.SAMN04488051_11531"/>
<evidence type="ECO:0000256" key="2">
    <source>
        <dbReference type="ARBA" id="ARBA00017940"/>
    </source>
</evidence>
<comment type="function">
    <text evidence="4">Antitoxin component of a type II toxin-antitoxin (TA) system. Neutralizes the effect of toxin ParE.</text>
</comment>
<evidence type="ECO:0000313" key="6">
    <source>
        <dbReference type="EMBL" id="SEB03062.1"/>
    </source>
</evidence>
<protein>
    <recommendedName>
        <fullName evidence="2">Antitoxin ParD</fullName>
    </recommendedName>
</protein>
<keyword evidence="5" id="KW-0175">Coiled coil</keyword>
<proteinExistence type="inferred from homology"/>
<keyword evidence="3" id="KW-1277">Toxin-antitoxin system</keyword>
<dbReference type="EMBL" id="FNRM01000015">
    <property type="protein sequence ID" value="SEB03062.1"/>
    <property type="molecule type" value="Genomic_DNA"/>
</dbReference>
<dbReference type="GO" id="GO:0006355">
    <property type="term" value="P:regulation of DNA-templated transcription"/>
    <property type="evidence" value="ECO:0007669"/>
    <property type="project" value="InterPro"/>
</dbReference>
<organism evidence="6 7">
    <name type="scientific">Alkalimonas amylolytica</name>
    <dbReference type="NCBI Taxonomy" id="152573"/>
    <lineage>
        <taxon>Bacteria</taxon>
        <taxon>Pseudomonadati</taxon>
        <taxon>Pseudomonadota</taxon>
        <taxon>Gammaproteobacteria</taxon>
        <taxon>Alkalimonas</taxon>
    </lineage>
</organism>
<feature type="coiled-coil region" evidence="5">
    <location>
        <begin position="33"/>
        <end position="60"/>
    </location>
</feature>
<reference evidence="6 7" key="1">
    <citation type="submission" date="2016-10" db="EMBL/GenBank/DDBJ databases">
        <authorList>
            <person name="de Groot N.N."/>
        </authorList>
    </citation>
    <scope>NUCLEOTIDE SEQUENCE [LARGE SCALE GENOMIC DNA]</scope>
    <source>
        <strain evidence="6 7">CGMCC 1.3430</strain>
    </source>
</reference>
<dbReference type="OrthoDB" id="9815501at2"/>
<dbReference type="PANTHER" id="PTHR36582:SF2">
    <property type="entry name" value="ANTITOXIN PARD"/>
    <property type="match status" value="1"/>
</dbReference>
<dbReference type="NCBIfam" id="TIGR02606">
    <property type="entry name" value="antidote_CC2985"/>
    <property type="match status" value="1"/>
</dbReference>
<keyword evidence="7" id="KW-1185">Reference proteome</keyword>
<dbReference type="InterPro" id="IPR022789">
    <property type="entry name" value="ParD"/>
</dbReference>
<gene>
    <name evidence="6" type="ORF">SAMN04488051_11531</name>
</gene>
<accession>A0A1H4G2X2</accession>
<evidence type="ECO:0000256" key="5">
    <source>
        <dbReference type="SAM" id="Coils"/>
    </source>
</evidence>
<dbReference type="Gene3D" id="6.10.10.120">
    <property type="entry name" value="Antitoxin ParD1-like"/>
    <property type="match status" value="1"/>
</dbReference>
<dbReference type="RefSeq" id="WP_091345405.1">
    <property type="nucleotide sequence ID" value="NZ_FNRM01000015.1"/>
</dbReference>
<evidence type="ECO:0000256" key="4">
    <source>
        <dbReference type="ARBA" id="ARBA00037106"/>
    </source>
</evidence>
<evidence type="ECO:0000313" key="7">
    <source>
        <dbReference type="Proteomes" id="UP000198773"/>
    </source>
</evidence>
<name>A0A1H4G2X2_ALKAM</name>
<evidence type="ECO:0000256" key="1">
    <source>
        <dbReference type="ARBA" id="ARBA00008580"/>
    </source>
</evidence>
<dbReference type="Proteomes" id="UP000198773">
    <property type="component" value="Unassembled WGS sequence"/>
</dbReference>
<evidence type="ECO:0000256" key="3">
    <source>
        <dbReference type="ARBA" id="ARBA00022649"/>
    </source>
</evidence>
<dbReference type="PANTHER" id="PTHR36582">
    <property type="entry name" value="ANTITOXIN PARD"/>
    <property type="match status" value="1"/>
</dbReference>
<dbReference type="Pfam" id="PF03693">
    <property type="entry name" value="ParD_antitoxin"/>
    <property type="match status" value="1"/>
</dbReference>
<dbReference type="AlphaFoldDB" id="A0A1H4G2X2"/>
<comment type="similarity">
    <text evidence="1">Belongs to the ParD antitoxin family.</text>
</comment>
<dbReference type="CDD" id="cd22231">
    <property type="entry name" value="RHH_NikR_HicB-like"/>
    <property type="match status" value="1"/>
</dbReference>
<dbReference type="InterPro" id="IPR038296">
    <property type="entry name" value="ParD_sf"/>
</dbReference>